<dbReference type="KEGG" id="lgi:LOTGIDRAFT_232476"/>
<dbReference type="OrthoDB" id="20889at2759"/>
<dbReference type="RefSeq" id="XP_009055078.1">
    <property type="nucleotide sequence ID" value="XM_009056830.1"/>
</dbReference>
<evidence type="ECO:0000313" key="4">
    <source>
        <dbReference type="Proteomes" id="UP000030746"/>
    </source>
</evidence>
<keyword evidence="4" id="KW-1185">Reference proteome</keyword>
<dbReference type="CDD" id="cd17039">
    <property type="entry name" value="Ubl_ubiquitin_like"/>
    <property type="match status" value="1"/>
</dbReference>
<dbReference type="InterPro" id="IPR002035">
    <property type="entry name" value="VWF_A"/>
</dbReference>
<organism evidence="3 4">
    <name type="scientific">Lottia gigantea</name>
    <name type="common">Giant owl limpet</name>
    <dbReference type="NCBI Taxonomy" id="225164"/>
    <lineage>
        <taxon>Eukaryota</taxon>
        <taxon>Metazoa</taxon>
        <taxon>Spiralia</taxon>
        <taxon>Lophotrochozoa</taxon>
        <taxon>Mollusca</taxon>
        <taxon>Gastropoda</taxon>
        <taxon>Patellogastropoda</taxon>
        <taxon>Lottioidea</taxon>
        <taxon>Lottiidae</taxon>
        <taxon>Lottia</taxon>
    </lineage>
</organism>
<name>V3ZS17_LOTGI</name>
<proteinExistence type="predicted"/>
<dbReference type="InterPro" id="IPR029071">
    <property type="entry name" value="Ubiquitin-like_domsf"/>
</dbReference>
<dbReference type="Gene3D" id="3.10.20.90">
    <property type="entry name" value="Phosphatidylinositol 3-kinase Catalytic Subunit, Chain A, domain 1"/>
    <property type="match status" value="1"/>
</dbReference>
<evidence type="ECO:0000259" key="2">
    <source>
        <dbReference type="PROSITE" id="PS50234"/>
    </source>
</evidence>
<reference evidence="3 4" key="1">
    <citation type="journal article" date="2013" name="Nature">
        <title>Insights into bilaterian evolution from three spiralian genomes.</title>
        <authorList>
            <person name="Simakov O."/>
            <person name="Marletaz F."/>
            <person name="Cho S.J."/>
            <person name="Edsinger-Gonzales E."/>
            <person name="Havlak P."/>
            <person name="Hellsten U."/>
            <person name="Kuo D.H."/>
            <person name="Larsson T."/>
            <person name="Lv J."/>
            <person name="Arendt D."/>
            <person name="Savage R."/>
            <person name="Osoegawa K."/>
            <person name="de Jong P."/>
            <person name="Grimwood J."/>
            <person name="Chapman J.A."/>
            <person name="Shapiro H."/>
            <person name="Aerts A."/>
            <person name="Otillar R.P."/>
            <person name="Terry A.Y."/>
            <person name="Boore J.L."/>
            <person name="Grigoriev I.V."/>
            <person name="Lindberg D.R."/>
            <person name="Seaver E.C."/>
            <person name="Weisblat D.A."/>
            <person name="Putnam N.H."/>
            <person name="Rokhsar D.S."/>
        </authorList>
    </citation>
    <scope>NUCLEOTIDE SEQUENCE [LARGE SCALE GENOMIC DNA]</scope>
</reference>
<feature type="domain" description="Ubiquitin-like" evidence="1">
    <location>
        <begin position="6"/>
        <end position="81"/>
    </location>
</feature>
<dbReference type="PROSITE" id="PS50053">
    <property type="entry name" value="UBIQUITIN_2"/>
    <property type="match status" value="1"/>
</dbReference>
<dbReference type="PANTHER" id="PTHR47824">
    <property type="entry name" value="UBIQUITIN-LIKE DOMAIN-CONTAINING PROTEIN"/>
    <property type="match status" value="1"/>
</dbReference>
<dbReference type="Proteomes" id="UP000030746">
    <property type="component" value="Unassembled WGS sequence"/>
</dbReference>
<dbReference type="InterPro" id="IPR000626">
    <property type="entry name" value="Ubiquitin-like_dom"/>
</dbReference>
<gene>
    <name evidence="3" type="ORF">LOTGIDRAFT_232476</name>
</gene>
<dbReference type="Gene3D" id="3.40.50.410">
    <property type="entry name" value="von Willebrand factor, type A domain"/>
    <property type="match status" value="1"/>
</dbReference>
<accession>V3ZS17</accession>
<dbReference type="OMA" id="DVYVKMP"/>
<sequence>MASACIDVYVKLPSGKNAQYDLFSTDTIAILCGEIAKRENLDRNRLKIKYQGKVLKKSSALGYLGVVAETILKVEIVQPQDLTIKVLYSEETKVITISNLKTVIDLITEIEKSIDLNNKMITTKCGMRISRNGTVLDELGLVSGEELIVSEISTATNATTSDPSLSESDLDEIKTSFNAQGKKVEVAFSFDTTGSMYAYLDTVRQNLKQACSRLIADIPNIRISLIAHGDYCDQSTYVIRMVDLTSDVQELVTFAKDVPSTSGGDTPECYEWVLRKSQSLDWAEDSAKALVVIGDSPPHEMDHTDQRIDWHDDLDVLTGMGVKVYGVHAGGSVESKFFYQELADRSGGSYLPLKNFDVITDMFLAVCYNESDENHLEEFVQEIENTGEMTEAKREIFTSLKSEKKTDKPQEIDNRQMYTWWNKPRKSNRMVPPSYYYDQQKDNWSSRSLSNDVTSSVATRILSSVSPGVNTKSPKRSIRVKLCKKTCVVM</sequence>
<dbReference type="SUPFAM" id="SSF54236">
    <property type="entry name" value="Ubiquitin-like"/>
    <property type="match status" value="1"/>
</dbReference>
<dbReference type="CTD" id="20248935"/>
<dbReference type="AlphaFoldDB" id="V3ZS17"/>
<dbReference type="GeneID" id="20248935"/>
<dbReference type="EMBL" id="KB201847">
    <property type="protein sequence ID" value="ESO94233.1"/>
    <property type="molecule type" value="Genomic_DNA"/>
</dbReference>
<dbReference type="InterPro" id="IPR036465">
    <property type="entry name" value="vWFA_dom_sf"/>
</dbReference>
<dbReference type="HOGENOM" id="CLU_542107_0_0_1"/>
<dbReference type="PROSITE" id="PS50234">
    <property type="entry name" value="VWFA"/>
    <property type="match status" value="1"/>
</dbReference>
<dbReference type="SUPFAM" id="SSF53300">
    <property type="entry name" value="vWA-like"/>
    <property type="match status" value="1"/>
</dbReference>
<protein>
    <recommendedName>
        <fullName evidence="5">Ubiquitin-like domain-containing protein</fullName>
    </recommendedName>
</protein>
<dbReference type="Pfam" id="PF00240">
    <property type="entry name" value="ubiquitin"/>
    <property type="match status" value="1"/>
</dbReference>
<dbReference type="CDD" id="cd00198">
    <property type="entry name" value="vWFA"/>
    <property type="match status" value="1"/>
</dbReference>
<feature type="domain" description="VWFA" evidence="2">
    <location>
        <begin position="185"/>
        <end position="383"/>
    </location>
</feature>
<evidence type="ECO:0008006" key="5">
    <source>
        <dbReference type="Google" id="ProtNLM"/>
    </source>
</evidence>
<dbReference type="PANTHER" id="PTHR47824:SF3">
    <property type="entry name" value="UBIQUITIN-LIKE DOMAIN-CONTAINING PROTEIN"/>
    <property type="match status" value="1"/>
</dbReference>
<evidence type="ECO:0000259" key="1">
    <source>
        <dbReference type="PROSITE" id="PS50053"/>
    </source>
</evidence>
<evidence type="ECO:0000313" key="3">
    <source>
        <dbReference type="EMBL" id="ESO94233.1"/>
    </source>
</evidence>